<evidence type="ECO:0000256" key="3">
    <source>
        <dbReference type="ARBA" id="ARBA00023163"/>
    </source>
</evidence>
<dbReference type="PROSITE" id="PS51293">
    <property type="entry name" value="SANT"/>
    <property type="match status" value="1"/>
</dbReference>
<dbReference type="InterPro" id="IPR051575">
    <property type="entry name" value="Myb-like_DNA-bd"/>
</dbReference>
<evidence type="ECO:0008006" key="11">
    <source>
        <dbReference type="Google" id="ProtNLM"/>
    </source>
</evidence>
<dbReference type="CDD" id="cd00167">
    <property type="entry name" value="SANT"/>
    <property type="match status" value="3"/>
</dbReference>
<dbReference type="InterPro" id="IPR017930">
    <property type="entry name" value="Myb_dom"/>
</dbReference>
<feature type="domain" description="Myb-like" evidence="6">
    <location>
        <begin position="84"/>
        <end position="134"/>
    </location>
</feature>
<evidence type="ECO:0000256" key="5">
    <source>
        <dbReference type="SAM" id="MobiDB-lite"/>
    </source>
</evidence>
<dbReference type="Proteomes" id="UP000692954">
    <property type="component" value="Unassembled WGS sequence"/>
</dbReference>
<feature type="domain" description="Myb-like" evidence="6">
    <location>
        <begin position="135"/>
        <end position="185"/>
    </location>
</feature>
<dbReference type="OrthoDB" id="2143914at2759"/>
<dbReference type="PANTHER" id="PTHR46621:SF1">
    <property type="entry name" value="SNRNA-ACTIVATING PROTEIN COMPLEX SUBUNIT 4"/>
    <property type="match status" value="1"/>
</dbReference>
<dbReference type="PROSITE" id="PS51294">
    <property type="entry name" value="HTH_MYB"/>
    <property type="match status" value="2"/>
</dbReference>
<dbReference type="GO" id="GO:0042795">
    <property type="term" value="P:snRNA transcription by RNA polymerase II"/>
    <property type="evidence" value="ECO:0007669"/>
    <property type="project" value="TreeGrafter"/>
</dbReference>
<dbReference type="GO" id="GO:0001006">
    <property type="term" value="F:RNA polymerase III type 3 promoter sequence-specific DNA binding"/>
    <property type="evidence" value="ECO:0007669"/>
    <property type="project" value="TreeGrafter"/>
</dbReference>
<feature type="domain" description="SANT" evidence="7">
    <location>
        <begin position="92"/>
        <end position="139"/>
    </location>
</feature>
<keyword evidence="4" id="KW-0539">Nucleus</keyword>
<dbReference type="GO" id="GO:0000978">
    <property type="term" value="F:RNA polymerase II cis-regulatory region sequence-specific DNA binding"/>
    <property type="evidence" value="ECO:0007669"/>
    <property type="project" value="TreeGrafter"/>
</dbReference>
<comment type="caution">
    <text evidence="9">The sequence shown here is derived from an EMBL/GenBank/DDBJ whole genome shotgun (WGS) entry which is preliminary data.</text>
</comment>
<keyword evidence="10" id="KW-1185">Reference proteome</keyword>
<dbReference type="SMART" id="SM00717">
    <property type="entry name" value="SANT"/>
    <property type="match status" value="3"/>
</dbReference>
<dbReference type="InterPro" id="IPR001005">
    <property type="entry name" value="SANT/Myb"/>
</dbReference>
<evidence type="ECO:0000256" key="4">
    <source>
        <dbReference type="ARBA" id="ARBA00023242"/>
    </source>
</evidence>
<evidence type="ECO:0000259" key="7">
    <source>
        <dbReference type="PROSITE" id="PS51293"/>
    </source>
</evidence>
<dbReference type="InterPro" id="IPR017884">
    <property type="entry name" value="SANT_dom"/>
</dbReference>
<evidence type="ECO:0000313" key="9">
    <source>
        <dbReference type="EMBL" id="CAD8086783.1"/>
    </source>
</evidence>
<evidence type="ECO:0000256" key="2">
    <source>
        <dbReference type="ARBA" id="ARBA00023125"/>
    </source>
</evidence>
<dbReference type="Pfam" id="PF13921">
    <property type="entry name" value="Myb_DNA-bind_6"/>
    <property type="match status" value="1"/>
</dbReference>
<dbReference type="EMBL" id="CAJJDN010000050">
    <property type="protein sequence ID" value="CAD8086783.1"/>
    <property type="molecule type" value="Genomic_DNA"/>
</dbReference>
<feature type="compositionally biased region" description="Basic and acidic residues" evidence="5">
    <location>
        <begin position="255"/>
        <end position="274"/>
    </location>
</feature>
<dbReference type="PANTHER" id="PTHR46621">
    <property type="entry name" value="SNRNA-ACTIVATING PROTEIN COMPLEX SUBUNIT 4"/>
    <property type="match status" value="1"/>
</dbReference>
<reference evidence="9" key="1">
    <citation type="submission" date="2021-01" db="EMBL/GenBank/DDBJ databases">
        <authorList>
            <consortium name="Genoscope - CEA"/>
            <person name="William W."/>
        </authorList>
    </citation>
    <scope>NUCLEOTIDE SEQUENCE</scope>
</reference>
<dbReference type="AlphaFoldDB" id="A0A8S1NB54"/>
<keyword evidence="3" id="KW-0804">Transcription</keyword>
<feature type="region of interest" description="Disordered" evidence="5">
    <location>
        <begin position="248"/>
        <end position="275"/>
    </location>
</feature>
<feature type="domain" description="HTH myb-type" evidence="8">
    <location>
        <begin position="84"/>
        <end position="138"/>
    </location>
</feature>
<proteinExistence type="predicted"/>
<evidence type="ECO:0000313" key="10">
    <source>
        <dbReference type="Proteomes" id="UP000692954"/>
    </source>
</evidence>
<keyword evidence="2" id="KW-0238">DNA-binding</keyword>
<feature type="domain" description="HTH myb-type" evidence="8">
    <location>
        <begin position="142"/>
        <end position="189"/>
    </location>
</feature>
<keyword evidence="1" id="KW-0805">Transcription regulation</keyword>
<protein>
    <recommendedName>
        <fullName evidence="11">Homeodomain protein</fullName>
    </recommendedName>
</protein>
<dbReference type="Pfam" id="PF00249">
    <property type="entry name" value="Myb_DNA-binding"/>
    <property type="match status" value="2"/>
</dbReference>
<evidence type="ECO:0000259" key="6">
    <source>
        <dbReference type="PROSITE" id="PS50090"/>
    </source>
</evidence>
<gene>
    <name evidence="9" type="ORF">PSON_ATCC_30995.1.T0500187</name>
</gene>
<sequence>MHDIFDNIFKINSAYQMSVASDQQQENQAKKTQKDKNFVWSPKIEDKLKELYVLKQGNWKSISVILNGPTPLECMYKWQQLHPNQTSSRQLWSPQEDEQLKELVKKFGKKWSKICTVMNWRTGKQVRERYLNQLQGTINQDRWTEDEDKLIIKLHRKFGTKWSYISSFLKGRPENMVKNRFYANLKRRYQCELDDSDDDEFEEDSFFSSEIEKFKLQKRRKIPNLTQDDQKQKTKQVQEMNLSNFQIMTRSKQNKRSDNSQKVDGSTEDHHKENNLVLQNTNSNLNNQIINIKEENIQKFVHNNFNSSIIQQPYIPYLVNQDAHIINNSNFFQQYQNFVPIIQTSPNVFQHQNEIQNQQQNSQQSKNSQQQFVINQYPNIQMINPYIGIVSPQQQFVYQLQYQSNQDQFNYMQNLNEFSTFQNNQILQNGQQS</sequence>
<dbReference type="GO" id="GO:0042796">
    <property type="term" value="P:snRNA transcription by RNA polymerase III"/>
    <property type="evidence" value="ECO:0007669"/>
    <property type="project" value="TreeGrafter"/>
</dbReference>
<dbReference type="GO" id="GO:0019185">
    <property type="term" value="C:snRNA-activating protein complex"/>
    <property type="evidence" value="ECO:0007669"/>
    <property type="project" value="TreeGrafter"/>
</dbReference>
<accession>A0A8S1NB54</accession>
<name>A0A8S1NB54_9CILI</name>
<dbReference type="PROSITE" id="PS50090">
    <property type="entry name" value="MYB_LIKE"/>
    <property type="match status" value="2"/>
</dbReference>
<evidence type="ECO:0000256" key="1">
    <source>
        <dbReference type="ARBA" id="ARBA00023015"/>
    </source>
</evidence>
<evidence type="ECO:0000259" key="8">
    <source>
        <dbReference type="PROSITE" id="PS51294"/>
    </source>
</evidence>
<organism evidence="9 10">
    <name type="scientific">Paramecium sonneborni</name>
    <dbReference type="NCBI Taxonomy" id="65129"/>
    <lineage>
        <taxon>Eukaryota</taxon>
        <taxon>Sar</taxon>
        <taxon>Alveolata</taxon>
        <taxon>Ciliophora</taxon>
        <taxon>Intramacronucleata</taxon>
        <taxon>Oligohymenophorea</taxon>
        <taxon>Peniculida</taxon>
        <taxon>Parameciidae</taxon>
        <taxon>Paramecium</taxon>
    </lineage>
</organism>